<proteinExistence type="predicted"/>
<gene>
    <name evidence="1" type="ORF">CEV33_3871</name>
</gene>
<dbReference type="EMBL" id="NNRL01000147">
    <property type="protein sequence ID" value="OYR17414.1"/>
    <property type="molecule type" value="Genomic_DNA"/>
</dbReference>
<dbReference type="Proteomes" id="UP000216478">
    <property type="component" value="Unassembled WGS sequence"/>
</dbReference>
<evidence type="ECO:0000313" key="1">
    <source>
        <dbReference type="EMBL" id="OYR17414.1"/>
    </source>
</evidence>
<dbReference type="RefSeq" id="WP_167388104.1">
    <property type="nucleotide sequence ID" value="NZ_JBHEER010000012.1"/>
</dbReference>
<dbReference type="AlphaFoldDB" id="A0A256FRD7"/>
<reference evidence="1 2" key="1">
    <citation type="submission" date="2017-07" db="EMBL/GenBank/DDBJ databases">
        <title>Phylogenetic study on the rhizospheric bacterium Ochrobactrum sp. A44.</title>
        <authorList>
            <person name="Krzyzanowska D.M."/>
            <person name="Ossowicki A."/>
            <person name="Rajewska M."/>
            <person name="Maciag T."/>
            <person name="Kaczynski Z."/>
            <person name="Czerwicka M."/>
            <person name="Jafra S."/>
        </authorList>
    </citation>
    <scope>NUCLEOTIDE SEQUENCE [LARGE SCALE GENOMIC DNA]</scope>
    <source>
        <strain evidence="1 2">OgA9a</strain>
    </source>
</reference>
<accession>A0A256FRD7</accession>
<protein>
    <submittedName>
        <fullName evidence="1">Uncharacterized protein</fullName>
    </submittedName>
</protein>
<organism evidence="1 2">
    <name type="scientific">Brucella grignonensis</name>
    <dbReference type="NCBI Taxonomy" id="94627"/>
    <lineage>
        <taxon>Bacteria</taxon>
        <taxon>Pseudomonadati</taxon>
        <taxon>Pseudomonadota</taxon>
        <taxon>Alphaproteobacteria</taxon>
        <taxon>Hyphomicrobiales</taxon>
        <taxon>Brucellaceae</taxon>
        <taxon>Brucella/Ochrobactrum group</taxon>
        <taxon>Brucella</taxon>
    </lineage>
</organism>
<name>A0A256FRD7_9HYPH</name>
<evidence type="ECO:0000313" key="2">
    <source>
        <dbReference type="Proteomes" id="UP000216478"/>
    </source>
</evidence>
<keyword evidence="2" id="KW-1185">Reference proteome</keyword>
<comment type="caution">
    <text evidence="1">The sequence shown here is derived from an EMBL/GenBank/DDBJ whole genome shotgun (WGS) entry which is preliminary data.</text>
</comment>
<sequence length="53" mass="6068">MHIMVRDKRNGMEEWIPLEQASELMGIAADEIDSALEEFGECEGRDYIALQPE</sequence>